<organism evidence="2 3">
    <name type="scientific">Pristionchus entomophagus</name>
    <dbReference type="NCBI Taxonomy" id="358040"/>
    <lineage>
        <taxon>Eukaryota</taxon>
        <taxon>Metazoa</taxon>
        <taxon>Ecdysozoa</taxon>
        <taxon>Nematoda</taxon>
        <taxon>Chromadorea</taxon>
        <taxon>Rhabditida</taxon>
        <taxon>Rhabditina</taxon>
        <taxon>Diplogasteromorpha</taxon>
        <taxon>Diplogasteroidea</taxon>
        <taxon>Neodiplogasteridae</taxon>
        <taxon>Pristionchus</taxon>
    </lineage>
</organism>
<evidence type="ECO:0008006" key="4">
    <source>
        <dbReference type="Google" id="ProtNLM"/>
    </source>
</evidence>
<sequence length="817" mass="94394">IPTIHLKKEDIFDYDSPQDLMIKYNEHRLKVKQEVDMGDYEMSMNKEGMEAMGDSLKMKEGGIVVKNEVIDIDEMRKEYMGDYMERDGGALDYVINNMKQDPEFILRVEENEEEMGIFFLGQIIRQIELNPNAMGEQQESLTNLYDHIKRKSAARLKEMAEKEEEKRLRTVAKKKNMVGRKKKGIPPKKNHIQKSKQKGKCNQNRHVAQAIENGGKRGVGRVNAMRREKYRMDGGKESSEMAENMMNSSIEQADATKRISKKKSPYDPSEFYLSKRQKAFPLSRQTTHSFDHIPMDDNHNEMLDGGVDHSSTVPLIPVSQLDATQLYKYSSVPIHSLPSVESVQQKKIGRSGSYTPIKRPHTNQISSLINRDPPLTSQGGKSMEGFYDPRRVQANQYFDPRRIQKKQLGTDFIPQPPDYDGFPRVVWGPIPQLVPISLIKDFMHNYHLYYHYYKLTQFEGNFYVWLKCINKDSAFYLIQAKPIRMGSFSPYFYRPYTVLVDVGGPVGHDYLFTILKDFGEVIGLEKVEDFKWKATYLDEFDGKRATYQRYQYDGKGNIITYSPYIFIPRLNPPVNRRKMETADMDMESPASPFIQPPLPLLLPPPLIIPHTQSMIPSTLSYHPPIMEQPPKEVATKRKNGEDMVLFPLVDDFDAKECLIGRNRANGHLLLGPFTMNLKMDSVRRTLCMSNEIEVKILGKFMHLFMDVNQPHSKEAKEQWDRFQNKPISVGNTMIEKKMPRSIIVETTSMHCTAEFIGEYFNKEFGGILSVLERTYTHSKLYAVNFYDRRNAVNAYRTSIHSSSSVRGQIVLMEVCKQ</sequence>
<feature type="compositionally biased region" description="Basic residues" evidence="1">
    <location>
        <begin position="175"/>
        <end position="199"/>
    </location>
</feature>
<evidence type="ECO:0000313" key="3">
    <source>
        <dbReference type="Proteomes" id="UP001432027"/>
    </source>
</evidence>
<evidence type="ECO:0000256" key="1">
    <source>
        <dbReference type="SAM" id="MobiDB-lite"/>
    </source>
</evidence>
<dbReference type="EMBL" id="BTSX01000006">
    <property type="protein sequence ID" value="GMT04836.1"/>
    <property type="molecule type" value="Genomic_DNA"/>
</dbReference>
<comment type="caution">
    <text evidence="2">The sequence shown here is derived from an EMBL/GenBank/DDBJ whole genome shotgun (WGS) entry which is preliminary data.</text>
</comment>
<proteinExistence type="predicted"/>
<gene>
    <name evidence="2" type="ORF">PENTCL1PPCAC_27010</name>
</gene>
<dbReference type="AlphaFoldDB" id="A0AAV5UEG9"/>
<accession>A0AAV5UEG9</accession>
<feature type="non-terminal residue" evidence="2">
    <location>
        <position position="1"/>
    </location>
</feature>
<keyword evidence="3" id="KW-1185">Reference proteome</keyword>
<name>A0AAV5UEG9_9BILA</name>
<feature type="region of interest" description="Disordered" evidence="1">
    <location>
        <begin position="175"/>
        <end position="202"/>
    </location>
</feature>
<dbReference type="Proteomes" id="UP001432027">
    <property type="component" value="Unassembled WGS sequence"/>
</dbReference>
<protein>
    <recommendedName>
        <fullName evidence="4">RNA binding protein</fullName>
    </recommendedName>
</protein>
<reference evidence="2" key="1">
    <citation type="submission" date="2023-10" db="EMBL/GenBank/DDBJ databases">
        <title>Genome assembly of Pristionchus species.</title>
        <authorList>
            <person name="Yoshida K."/>
            <person name="Sommer R.J."/>
        </authorList>
    </citation>
    <scope>NUCLEOTIDE SEQUENCE</scope>
    <source>
        <strain evidence="2">RS0144</strain>
    </source>
</reference>
<evidence type="ECO:0000313" key="2">
    <source>
        <dbReference type="EMBL" id="GMT04836.1"/>
    </source>
</evidence>